<evidence type="ECO:0000256" key="1">
    <source>
        <dbReference type="RuleBase" id="RU367065"/>
    </source>
</evidence>
<comment type="subcellular location">
    <subcellularLocation>
        <location evidence="1">Nucleus</location>
        <location evidence="1">Nucleolus</location>
    </subcellularLocation>
</comment>
<name>A0A182ZZE2_9TREM</name>
<dbReference type="GO" id="GO:0030515">
    <property type="term" value="F:snoRNA binding"/>
    <property type="evidence" value="ECO:0007669"/>
    <property type="project" value="TreeGrafter"/>
</dbReference>
<feature type="region of interest" description="Disordered" evidence="2">
    <location>
        <begin position="495"/>
        <end position="515"/>
    </location>
</feature>
<organism evidence="5">
    <name type="scientific">Echinostoma caproni</name>
    <dbReference type="NCBI Taxonomy" id="27848"/>
    <lineage>
        <taxon>Eukaryota</taxon>
        <taxon>Metazoa</taxon>
        <taxon>Spiralia</taxon>
        <taxon>Lophotrochozoa</taxon>
        <taxon>Platyhelminthes</taxon>
        <taxon>Trematoda</taxon>
        <taxon>Digenea</taxon>
        <taxon>Plagiorchiida</taxon>
        <taxon>Echinostomata</taxon>
        <taxon>Echinostomatoidea</taxon>
        <taxon>Echinostomatidae</taxon>
        <taxon>Echinostoma</taxon>
    </lineage>
</organism>
<dbReference type="Proteomes" id="UP000272942">
    <property type="component" value="Unassembled WGS sequence"/>
</dbReference>
<reference evidence="5" key="1">
    <citation type="submission" date="2016-06" db="UniProtKB">
        <authorList>
            <consortium name="WormBaseParasite"/>
        </authorList>
    </citation>
    <scope>IDENTIFICATION</scope>
</reference>
<evidence type="ECO:0000256" key="2">
    <source>
        <dbReference type="SAM" id="MobiDB-lite"/>
    </source>
</evidence>
<dbReference type="PANTHER" id="PTHR13457">
    <property type="entry name" value="BAP28"/>
    <property type="match status" value="1"/>
</dbReference>
<evidence type="ECO:0000313" key="3">
    <source>
        <dbReference type="EMBL" id="VDP18209.1"/>
    </source>
</evidence>
<feature type="compositionally biased region" description="Low complexity" evidence="2">
    <location>
        <begin position="502"/>
        <end position="515"/>
    </location>
</feature>
<dbReference type="GO" id="GO:0034455">
    <property type="term" value="C:t-UTP complex"/>
    <property type="evidence" value="ECO:0007669"/>
    <property type="project" value="TreeGrafter"/>
</dbReference>
<comment type="function">
    <text evidence="1">Involved in nucleolar processing of pre-18S ribosomal RNA.</text>
</comment>
<dbReference type="AlphaFoldDB" id="A0A182ZZE2"/>
<keyword evidence="1" id="KW-0698">rRNA processing</keyword>
<reference evidence="3 4" key="2">
    <citation type="submission" date="2018-11" db="EMBL/GenBank/DDBJ databases">
        <authorList>
            <consortium name="Pathogen Informatics"/>
        </authorList>
    </citation>
    <scope>NUCLEOTIDE SEQUENCE [LARGE SCALE GENOMIC DNA]</scope>
    <source>
        <strain evidence="3 4">Egypt</strain>
    </source>
</reference>
<dbReference type="GO" id="GO:0032040">
    <property type="term" value="C:small-subunit processome"/>
    <property type="evidence" value="ECO:0007669"/>
    <property type="project" value="TreeGrafter"/>
</dbReference>
<dbReference type="GO" id="GO:0030686">
    <property type="term" value="C:90S preribosome"/>
    <property type="evidence" value="ECO:0007669"/>
    <property type="project" value="TreeGrafter"/>
</dbReference>
<comment type="similarity">
    <text evidence="1">Belongs to the HEATR1/UTP10 family.</text>
</comment>
<dbReference type="PANTHER" id="PTHR13457:SF1">
    <property type="entry name" value="HEAT REPEAT-CONTAINING PROTEIN 1"/>
    <property type="match status" value="1"/>
</dbReference>
<dbReference type="GO" id="GO:0000462">
    <property type="term" value="P:maturation of SSU-rRNA from tricistronic rRNA transcript (SSU-rRNA, 5.8S rRNA, LSU-rRNA)"/>
    <property type="evidence" value="ECO:0007669"/>
    <property type="project" value="TreeGrafter"/>
</dbReference>
<protein>
    <recommendedName>
        <fullName evidence="1">HEAT repeat-containing protein 1</fullName>
    </recommendedName>
</protein>
<dbReference type="InterPro" id="IPR040191">
    <property type="entry name" value="UTP10"/>
</dbReference>
<dbReference type="EMBL" id="UZAN01000203">
    <property type="protein sequence ID" value="VDP18209.1"/>
    <property type="molecule type" value="Genomic_DNA"/>
</dbReference>
<keyword evidence="1" id="KW-0687">Ribonucleoprotein</keyword>
<keyword evidence="1" id="KW-0539">Nucleus</keyword>
<evidence type="ECO:0000313" key="4">
    <source>
        <dbReference type="Proteomes" id="UP000272942"/>
    </source>
</evidence>
<dbReference type="GO" id="GO:0045943">
    <property type="term" value="P:positive regulation of transcription by RNA polymerase I"/>
    <property type="evidence" value="ECO:0007669"/>
    <property type="project" value="TreeGrafter"/>
</dbReference>
<proteinExistence type="inferred from homology"/>
<keyword evidence="1" id="KW-0690">Ribosome biogenesis</keyword>
<gene>
    <name evidence="3" type="ORF">ECPE_LOCUS77</name>
</gene>
<sequence>MSLIEQLRRLATPVAASYAPDSVRRKSLIYEDPSKVDTLLCYQESLAAFERMCKLDEIFIGFRQTIFAETSCHLEICNLFVDEKFKLDNEIRRFLCYTSPFLKHYDAIRMLEWLVHKFQVHTHFVEDLIRCVIPYHETGLFAKFLQLLDFSSVNTEFRWLEPYAQCGRCLSRKELVRACFRQPGLVPFISSLMVNAVKCYQGLPDQSKLNDLTNFFLSTVVALCDTGMADERIAQVLGTLQHVLRVGLRASDCAPFQSAACLAVLRFSMKLQLNPDLVLDWIQCLLKKTRPTQTWESLRVITQLMRTQHIATLPEKLATRHAALLSTLPESQRKLIEQEEERLLDDVDVNQLAHAAALTAEVQAATVTMDVSAPPEDSALCISAIDLTSTKRTYSDTELLSACVNEVQLAHAILAALPETSRCCLFHEQNPTCVCPKMPGFSKDQNSWLTDLLLAGVLSKPATAGKSSKLEVRRARRVLHFAGLAAKAHVKTVQSLSTAPQTRASTSPRRSRATLSKAQCILEDGLDQGIV</sequence>
<keyword evidence="4" id="KW-1185">Reference proteome</keyword>
<dbReference type="WBParaSite" id="ECPE_0000007601-mRNA-1">
    <property type="protein sequence ID" value="ECPE_0000007601-mRNA-1"/>
    <property type="gene ID" value="ECPE_0000007601"/>
</dbReference>
<evidence type="ECO:0000313" key="5">
    <source>
        <dbReference type="WBParaSite" id="ECPE_0000007601-mRNA-1"/>
    </source>
</evidence>
<dbReference type="OrthoDB" id="31183at2759"/>
<accession>A0A182ZZE2</accession>